<evidence type="ECO:0000313" key="2">
    <source>
        <dbReference type="Proteomes" id="UP000298061"/>
    </source>
</evidence>
<sequence>MATAGNVQGQMADATVDVLKHDAVTSVKWVDDFDFLRYPSRTIVNEDGSLFFEYPYDLHDILRITSSLGIPWHDISEKGHDFSFSTQYGGFEWDLEHKRIALLDKKRKKYMHKIQAVLANPENRVNLRMVQSLHGTLQHASFVYRDGRAFLPALTHFIASFPNAFALFHLPTRVRNDLIWWQDTLSHEDFSRSLFPRTVIDLHIYVDASTGWGIGLVVGDRWAAWRLVGEWRSADRDIGWAEFIAVELAALWISTQPVRDANVLVHGDNQGVIDSLTKGRCRNLSRNEVIRRITTSLIPANLTLSTMYIPSAHNPADSCSRGELGPVERRLQVNFELPIELQPFLLHV</sequence>
<proteinExistence type="predicted"/>
<dbReference type="PANTHER" id="PTHR33050:SF7">
    <property type="entry name" value="RIBONUCLEASE H"/>
    <property type="match status" value="1"/>
</dbReference>
<dbReference type="EMBL" id="SFCI01000992">
    <property type="protein sequence ID" value="TFY77143.1"/>
    <property type="molecule type" value="Genomic_DNA"/>
</dbReference>
<dbReference type="STRING" id="135208.A0A4Y9ZSY3"/>
<name>A0A4Y9ZSY3_9AGAM</name>
<keyword evidence="2" id="KW-1185">Reference proteome</keyword>
<accession>A0A4Y9ZSY3</accession>
<dbReference type="OrthoDB" id="3255824at2759"/>
<dbReference type="Proteomes" id="UP000298061">
    <property type="component" value="Unassembled WGS sequence"/>
</dbReference>
<dbReference type="AlphaFoldDB" id="A0A4Y9ZSY3"/>
<protein>
    <submittedName>
        <fullName evidence="1">Uncharacterized protein</fullName>
    </submittedName>
</protein>
<gene>
    <name evidence="1" type="ORF">EWM64_g6869</name>
</gene>
<evidence type="ECO:0000313" key="1">
    <source>
        <dbReference type="EMBL" id="TFY77143.1"/>
    </source>
</evidence>
<dbReference type="PANTHER" id="PTHR33050">
    <property type="entry name" value="REVERSE TRANSCRIPTASE DOMAIN-CONTAINING PROTEIN"/>
    <property type="match status" value="1"/>
</dbReference>
<dbReference type="InterPro" id="IPR052055">
    <property type="entry name" value="Hepadnavirus_pol/RT"/>
</dbReference>
<organism evidence="1 2">
    <name type="scientific">Hericium alpestre</name>
    <dbReference type="NCBI Taxonomy" id="135208"/>
    <lineage>
        <taxon>Eukaryota</taxon>
        <taxon>Fungi</taxon>
        <taxon>Dikarya</taxon>
        <taxon>Basidiomycota</taxon>
        <taxon>Agaricomycotina</taxon>
        <taxon>Agaricomycetes</taxon>
        <taxon>Russulales</taxon>
        <taxon>Hericiaceae</taxon>
        <taxon>Hericium</taxon>
    </lineage>
</organism>
<reference evidence="1 2" key="1">
    <citation type="submission" date="2019-02" db="EMBL/GenBank/DDBJ databases">
        <title>Genome sequencing of the rare red list fungi Hericium alpestre (H. flagellum).</title>
        <authorList>
            <person name="Buettner E."/>
            <person name="Kellner H."/>
        </authorList>
    </citation>
    <scope>NUCLEOTIDE SEQUENCE [LARGE SCALE GENOMIC DNA]</scope>
    <source>
        <strain evidence="1 2">DSM 108284</strain>
    </source>
</reference>
<comment type="caution">
    <text evidence="1">The sequence shown here is derived from an EMBL/GenBank/DDBJ whole genome shotgun (WGS) entry which is preliminary data.</text>
</comment>